<dbReference type="InParanoid" id="A0A263D142"/>
<dbReference type="InterPro" id="IPR007995">
    <property type="entry name" value="DUF742"/>
</dbReference>
<keyword evidence="2" id="KW-1185">Reference proteome</keyword>
<proteinExistence type="predicted"/>
<dbReference type="OrthoDB" id="4244884at2"/>
<protein>
    <recommendedName>
        <fullName evidence="3">DUF742 domain-containing protein</fullName>
    </recommendedName>
</protein>
<evidence type="ECO:0008006" key="3">
    <source>
        <dbReference type="Google" id="ProtNLM"/>
    </source>
</evidence>
<dbReference type="PANTHER" id="PTHR36221:SF1">
    <property type="entry name" value="DUF742 DOMAIN-CONTAINING PROTEIN"/>
    <property type="match status" value="1"/>
</dbReference>
<gene>
    <name evidence="1" type="ORF">CFN78_21355</name>
</gene>
<dbReference type="AlphaFoldDB" id="A0A263D142"/>
<dbReference type="EMBL" id="NKYE01000014">
    <property type="protein sequence ID" value="OZM71357.1"/>
    <property type="molecule type" value="Genomic_DNA"/>
</dbReference>
<dbReference type="Proteomes" id="UP000242444">
    <property type="component" value="Unassembled WGS sequence"/>
</dbReference>
<dbReference type="Pfam" id="PF05331">
    <property type="entry name" value="DUF742"/>
    <property type="match status" value="1"/>
</dbReference>
<evidence type="ECO:0000313" key="2">
    <source>
        <dbReference type="Proteomes" id="UP000242444"/>
    </source>
</evidence>
<dbReference type="RefSeq" id="WP_094864660.1">
    <property type="nucleotide sequence ID" value="NZ_NKYE01000014.1"/>
</dbReference>
<dbReference type="PANTHER" id="PTHR36221">
    <property type="entry name" value="DUF742 DOMAIN-CONTAINING PROTEIN"/>
    <property type="match status" value="1"/>
</dbReference>
<evidence type="ECO:0000313" key="1">
    <source>
        <dbReference type="EMBL" id="OZM71357.1"/>
    </source>
</evidence>
<name>A0A263D142_9PSEU</name>
<reference evidence="1 2" key="1">
    <citation type="submission" date="2017-07" db="EMBL/GenBank/DDBJ databases">
        <title>Amycolatopsis antarcticus sp. nov., isolated from the surface of an Antarcticus brown macroalga.</title>
        <authorList>
            <person name="Wang J."/>
            <person name="Leiva S."/>
            <person name="Huang J."/>
            <person name="Huang Y."/>
        </authorList>
    </citation>
    <scope>NUCLEOTIDE SEQUENCE [LARGE SCALE GENOMIC DNA]</scope>
    <source>
        <strain evidence="1 2">AU-G6</strain>
    </source>
</reference>
<organism evidence="1 2">
    <name type="scientific">Amycolatopsis antarctica</name>
    <dbReference type="NCBI Taxonomy" id="1854586"/>
    <lineage>
        <taxon>Bacteria</taxon>
        <taxon>Bacillati</taxon>
        <taxon>Actinomycetota</taxon>
        <taxon>Actinomycetes</taxon>
        <taxon>Pseudonocardiales</taxon>
        <taxon>Pseudonocardiaceae</taxon>
        <taxon>Amycolatopsis</taxon>
    </lineage>
</organism>
<sequence length="131" mass="14222">MTDGAGGYGPRGWDVPDEPASGLVRPYFRTGGRTRPARSLPIEMLVRTTDRGLRQERFARHEHASICRMCTSAQSMAEIAAYLRIPLGVARVLVADLIGHQFVAAGEAGNTPDGRPSVELMQRVLQGLHGI</sequence>
<comment type="caution">
    <text evidence="1">The sequence shown here is derived from an EMBL/GenBank/DDBJ whole genome shotgun (WGS) entry which is preliminary data.</text>
</comment>
<accession>A0A263D142</accession>